<evidence type="ECO:0000256" key="1">
    <source>
        <dbReference type="ARBA" id="ARBA00006272"/>
    </source>
</evidence>
<dbReference type="InterPro" id="IPR008007">
    <property type="entry name" value="Peptidase_M42"/>
</dbReference>
<dbReference type="GO" id="GO:0004177">
    <property type="term" value="F:aminopeptidase activity"/>
    <property type="evidence" value="ECO:0007669"/>
    <property type="project" value="UniProtKB-KW"/>
</dbReference>
<dbReference type="Pfam" id="PF05343">
    <property type="entry name" value="Peptidase_M42"/>
    <property type="match status" value="1"/>
</dbReference>
<dbReference type="eggNOG" id="COG1363">
    <property type="taxonomic scope" value="Bacteria"/>
</dbReference>
<comment type="similarity">
    <text evidence="1">Belongs to the peptidase M42 family.</text>
</comment>
<evidence type="ECO:0000256" key="5">
    <source>
        <dbReference type="ARBA" id="ARBA00022801"/>
    </source>
</evidence>
<dbReference type="InterPro" id="IPR023367">
    <property type="entry name" value="Peptidase_M42_dom2"/>
</dbReference>
<proteinExistence type="inferred from homology"/>
<evidence type="ECO:0000313" key="6">
    <source>
        <dbReference type="EMBL" id="KEO72875.1"/>
    </source>
</evidence>
<dbReference type="InterPro" id="IPR051464">
    <property type="entry name" value="Peptidase_M42_aminopept"/>
</dbReference>
<accession>A0A074KXB2</accession>
<dbReference type="GO" id="GO:0046872">
    <property type="term" value="F:metal ion binding"/>
    <property type="evidence" value="ECO:0007669"/>
    <property type="project" value="UniProtKB-KW"/>
</dbReference>
<sequence>MKLLGQLLQIQSVSGDESSISAFILDFVFKRRTTWKVLPEIYSGEGFQECIVLKFGTPRTAVFAHMDTIGFTVRYDNQLVPIGGPDAESGDLLEGNDELGPIICPLKNIEGELYYDFPRAIQRGTNLSYKQNVRLDDEFIQAAYLDNRLGVYNALQLCEELEDGVIVFSTYEEHGGGSMPFLLKFIYEKWEIKQTLISDITWVTAGVRHHEGVAISLRDKYIPRKVFLNKIISLANESGIPFQLEVEGSGGSDGREVQFSPYPIDWCFIGAPEDYVHTPNEKVSLYDIDCMVRLYRYLMKYL</sequence>
<dbReference type="Gene3D" id="2.40.30.40">
    <property type="entry name" value="Peptidase M42, domain 2"/>
    <property type="match status" value="1"/>
</dbReference>
<keyword evidence="3" id="KW-0645">Protease</keyword>
<name>A0A074KXB2_9BACT</name>
<dbReference type="Proteomes" id="UP000027821">
    <property type="component" value="Unassembled WGS sequence"/>
</dbReference>
<gene>
    <name evidence="6" type="ORF">EL17_14710</name>
</gene>
<dbReference type="OrthoDB" id="867380at2"/>
<dbReference type="GO" id="GO:0006508">
    <property type="term" value="P:proteolysis"/>
    <property type="evidence" value="ECO:0007669"/>
    <property type="project" value="UniProtKB-KW"/>
</dbReference>
<evidence type="ECO:0000313" key="7">
    <source>
        <dbReference type="Proteomes" id="UP000027821"/>
    </source>
</evidence>
<keyword evidence="5" id="KW-0378">Hydrolase</keyword>
<dbReference type="EMBL" id="JMIH01000023">
    <property type="protein sequence ID" value="KEO72875.1"/>
    <property type="molecule type" value="Genomic_DNA"/>
</dbReference>
<protein>
    <submittedName>
        <fullName evidence="6">Aminopeptidase</fullName>
    </submittedName>
</protein>
<evidence type="ECO:0000256" key="3">
    <source>
        <dbReference type="ARBA" id="ARBA00022670"/>
    </source>
</evidence>
<dbReference type="MEROPS" id="M42.006"/>
<evidence type="ECO:0000256" key="2">
    <source>
        <dbReference type="ARBA" id="ARBA00022438"/>
    </source>
</evidence>
<keyword evidence="7" id="KW-1185">Reference proteome</keyword>
<dbReference type="STRING" id="1048983.EL17_14710"/>
<dbReference type="PANTHER" id="PTHR32481:SF7">
    <property type="entry name" value="AMINOPEPTIDASE YHFE-RELATED"/>
    <property type="match status" value="1"/>
</dbReference>
<keyword evidence="4" id="KW-0479">Metal-binding</keyword>
<evidence type="ECO:0000256" key="4">
    <source>
        <dbReference type="ARBA" id="ARBA00022723"/>
    </source>
</evidence>
<reference evidence="6 7" key="1">
    <citation type="submission" date="2014-04" db="EMBL/GenBank/DDBJ databases">
        <title>Characterization and application of a salt tolerant electro-active bacterium.</title>
        <authorList>
            <person name="Yang L."/>
            <person name="Wei S."/>
            <person name="Tay Q.X.M."/>
        </authorList>
    </citation>
    <scope>NUCLEOTIDE SEQUENCE [LARGE SCALE GENOMIC DNA]</scope>
    <source>
        <strain evidence="6 7">LY1</strain>
    </source>
</reference>
<dbReference type="PANTHER" id="PTHR32481">
    <property type="entry name" value="AMINOPEPTIDASE"/>
    <property type="match status" value="1"/>
</dbReference>
<comment type="caution">
    <text evidence="6">The sequence shown here is derived from an EMBL/GenBank/DDBJ whole genome shotgun (WGS) entry which is preliminary data.</text>
</comment>
<organism evidence="6 7">
    <name type="scientific">Anditalea andensis</name>
    <dbReference type="NCBI Taxonomy" id="1048983"/>
    <lineage>
        <taxon>Bacteria</taxon>
        <taxon>Pseudomonadati</taxon>
        <taxon>Bacteroidota</taxon>
        <taxon>Cytophagia</taxon>
        <taxon>Cytophagales</taxon>
        <taxon>Cytophagaceae</taxon>
        <taxon>Anditalea</taxon>
    </lineage>
</organism>
<dbReference type="Gene3D" id="3.40.630.10">
    <property type="entry name" value="Zn peptidases"/>
    <property type="match status" value="1"/>
</dbReference>
<dbReference type="SUPFAM" id="SSF53187">
    <property type="entry name" value="Zn-dependent exopeptidases"/>
    <property type="match status" value="1"/>
</dbReference>
<keyword evidence="2 6" id="KW-0031">Aminopeptidase</keyword>
<dbReference type="RefSeq" id="WP_035075898.1">
    <property type="nucleotide sequence ID" value="NZ_JMIH01000023.1"/>
</dbReference>
<dbReference type="AlphaFoldDB" id="A0A074KXB2"/>